<evidence type="ECO:0000313" key="2">
    <source>
        <dbReference type="EMBL" id="CAD2133987.1"/>
    </source>
</evidence>
<name>A0A6V7TV63_MELEN</name>
<comment type="caution">
    <text evidence="2">The sequence shown here is derived from an EMBL/GenBank/DDBJ whole genome shotgun (WGS) entry which is preliminary data.</text>
</comment>
<feature type="chain" id="PRO_5028407056" evidence="1">
    <location>
        <begin position="20"/>
        <end position="153"/>
    </location>
</feature>
<feature type="signal peptide" evidence="1">
    <location>
        <begin position="1"/>
        <end position="19"/>
    </location>
</feature>
<organism evidence="2 3">
    <name type="scientific">Meloidogyne enterolobii</name>
    <name type="common">Root-knot nematode worm</name>
    <name type="synonym">Meloidogyne mayaguensis</name>
    <dbReference type="NCBI Taxonomy" id="390850"/>
    <lineage>
        <taxon>Eukaryota</taxon>
        <taxon>Metazoa</taxon>
        <taxon>Ecdysozoa</taxon>
        <taxon>Nematoda</taxon>
        <taxon>Chromadorea</taxon>
        <taxon>Rhabditida</taxon>
        <taxon>Tylenchina</taxon>
        <taxon>Tylenchomorpha</taxon>
        <taxon>Tylenchoidea</taxon>
        <taxon>Meloidogynidae</taxon>
        <taxon>Meloidogyninae</taxon>
        <taxon>Meloidogyne</taxon>
    </lineage>
</organism>
<accession>A0A6V7TV63</accession>
<dbReference type="EMBL" id="CAJEWN010000014">
    <property type="protein sequence ID" value="CAD2133987.1"/>
    <property type="molecule type" value="Genomic_DNA"/>
</dbReference>
<keyword evidence="1" id="KW-0732">Signal</keyword>
<sequence>MRVHVTLFLLTILLEFVFGMRIEGPSTSYSHENVTEQGVQRVMNVQGRGGRPPIEKLFEQVAKSLQIEKDEVDKGNELYTKIVDEGMIIRHFLNLNNELENSHSEEFVTLLFKELIKARKVYREALIKQKNKKKTLKKIINIMKNKSLETKCK</sequence>
<evidence type="ECO:0000313" key="3">
    <source>
        <dbReference type="Proteomes" id="UP000580250"/>
    </source>
</evidence>
<gene>
    <name evidence="2" type="ORF">MENT_LOCUS4205</name>
</gene>
<dbReference type="AlphaFoldDB" id="A0A6V7TV63"/>
<proteinExistence type="predicted"/>
<evidence type="ECO:0000256" key="1">
    <source>
        <dbReference type="SAM" id="SignalP"/>
    </source>
</evidence>
<protein>
    <submittedName>
        <fullName evidence="2">Uncharacterized protein</fullName>
    </submittedName>
</protein>
<dbReference type="Proteomes" id="UP000580250">
    <property type="component" value="Unassembled WGS sequence"/>
</dbReference>
<reference evidence="2 3" key="1">
    <citation type="submission" date="2020-08" db="EMBL/GenBank/DDBJ databases">
        <authorList>
            <person name="Koutsovoulos G."/>
            <person name="Danchin GJ E."/>
        </authorList>
    </citation>
    <scope>NUCLEOTIDE SEQUENCE [LARGE SCALE GENOMIC DNA]</scope>
</reference>